<dbReference type="InterPro" id="IPR011006">
    <property type="entry name" value="CheY-like_superfamily"/>
</dbReference>
<evidence type="ECO:0000256" key="6">
    <source>
        <dbReference type="SAM" id="MobiDB-lite"/>
    </source>
</evidence>
<dbReference type="Gene3D" id="3.40.50.2300">
    <property type="match status" value="1"/>
</dbReference>
<keyword evidence="1 3" id="KW-0378">Hydrolase</keyword>
<feature type="region of interest" description="Disordered" evidence="6">
    <location>
        <begin position="135"/>
        <end position="214"/>
    </location>
</feature>
<name>A0ABS2AC00_9ACTN</name>
<comment type="function">
    <text evidence="3">Involved in chemotaxis. Part of a chemotaxis signal transduction system that modulates chemotaxis in response to various stimuli. Catalyzes the demethylation of specific methylglutamate residues introduced into the chemoreceptors (methyl-accepting chemotaxis proteins or MCP) by CheR. Also mediates the irreversible deamidation of specific glutamine residues to glutamic acid.</text>
</comment>
<feature type="compositionally biased region" description="Low complexity" evidence="6">
    <location>
        <begin position="185"/>
        <end position="213"/>
    </location>
</feature>
<feature type="active site" evidence="3 4">
    <location>
        <position position="249"/>
    </location>
</feature>
<dbReference type="PIRSF" id="PIRSF000876">
    <property type="entry name" value="RR_chemtxs_CheB"/>
    <property type="match status" value="1"/>
</dbReference>
<reference evidence="9 10" key="1">
    <citation type="submission" date="2021-01" db="EMBL/GenBank/DDBJ databases">
        <title>Actinoplanes sp. nov. LDG1-06 isolated from lichen.</title>
        <authorList>
            <person name="Saeng-In P."/>
            <person name="Phongsopitanun W."/>
            <person name="Kanchanasin P."/>
            <person name="Yuki M."/>
            <person name="Kudo T."/>
            <person name="Ohkuma M."/>
            <person name="Tanasupawat S."/>
        </authorList>
    </citation>
    <scope>NUCLEOTIDE SEQUENCE [LARGE SCALE GENOMIC DNA]</scope>
    <source>
        <strain evidence="9 10">LDG1-06</strain>
    </source>
</reference>
<evidence type="ECO:0000256" key="4">
    <source>
        <dbReference type="PROSITE-ProRule" id="PRU00050"/>
    </source>
</evidence>
<sequence>MISVLVVDDSVVVRRLIVDALSGADQIEVVGTASNGLLAQAKIDQLKPDVITMDIEMPQMDGITAVRELRKRHKRIPVIMFSTLSAAGAASTLEALAAGATDYVTKPSNVGSVNESIKAVRTELVPKIYVLSGKRRMSAPPMPPPARPSAGAPSAAPPRPIPGRPGAASPRPIPGRPGATPPGAAPARPGAAPAGPGARPGSPAPRRTTPGGRIDILAIGSSTGGPDALTKVLQHIPADISVPIVITQHMPPVFTKMFAERLDRSTPLRVVEAGDGMELNPSWAYIAPGDKHLVLHRRGTSTLIQLSSAPPENSCRPAVDVMFRSVAALYGASAYATVLTGMGHDGRGGAKVLRDAGAEILAQDEASSVVWGMPGAVVGAGLADEVLPLDRIAAHLVNRVKSGRSAAVAR</sequence>
<dbReference type="InterPro" id="IPR008248">
    <property type="entry name" value="CheB-like"/>
</dbReference>
<dbReference type="CDD" id="cd17541">
    <property type="entry name" value="REC_CheB-like"/>
    <property type="match status" value="1"/>
</dbReference>
<dbReference type="EMBL" id="JAENHP010000004">
    <property type="protein sequence ID" value="MBM2617356.1"/>
    <property type="molecule type" value="Genomic_DNA"/>
</dbReference>
<organism evidence="9 10">
    <name type="scientific">Paractinoplanes ovalisporus</name>
    <dbReference type="NCBI Taxonomy" id="2810368"/>
    <lineage>
        <taxon>Bacteria</taxon>
        <taxon>Bacillati</taxon>
        <taxon>Actinomycetota</taxon>
        <taxon>Actinomycetes</taxon>
        <taxon>Micromonosporales</taxon>
        <taxon>Micromonosporaceae</taxon>
        <taxon>Paractinoplanes</taxon>
    </lineage>
</organism>
<feature type="compositionally biased region" description="Pro residues" evidence="6">
    <location>
        <begin position="171"/>
        <end position="184"/>
    </location>
</feature>
<dbReference type="Gene3D" id="3.40.50.180">
    <property type="entry name" value="Methylesterase CheB, C-terminal domain"/>
    <property type="match status" value="1"/>
</dbReference>
<feature type="domain" description="CheB-type methylesterase" evidence="8">
    <location>
        <begin position="210"/>
        <end position="403"/>
    </location>
</feature>
<evidence type="ECO:0000256" key="1">
    <source>
        <dbReference type="ARBA" id="ARBA00022801"/>
    </source>
</evidence>
<feature type="domain" description="Response regulatory" evidence="7">
    <location>
        <begin position="3"/>
        <end position="121"/>
    </location>
</feature>
<comment type="catalytic activity">
    <reaction evidence="3">
        <text>L-glutaminyl-[protein] + H2O = L-glutamyl-[protein] + NH4(+)</text>
        <dbReference type="Rhea" id="RHEA:16441"/>
        <dbReference type="Rhea" id="RHEA-COMP:10207"/>
        <dbReference type="Rhea" id="RHEA-COMP:10208"/>
        <dbReference type="ChEBI" id="CHEBI:15377"/>
        <dbReference type="ChEBI" id="CHEBI:28938"/>
        <dbReference type="ChEBI" id="CHEBI:29973"/>
        <dbReference type="ChEBI" id="CHEBI:30011"/>
        <dbReference type="EC" id="3.5.1.44"/>
    </reaction>
</comment>
<comment type="catalytic activity">
    <reaction evidence="2 3">
        <text>[protein]-L-glutamate 5-O-methyl ester + H2O = L-glutamyl-[protein] + methanol + H(+)</text>
        <dbReference type="Rhea" id="RHEA:23236"/>
        <dbReference type="Rhea" id="RHEA-COMP:10208"/>
        <dbReference type="Rhea" id="RHEA-COMP:10311"/>
        <dbReference type="ChEBI" id="CHEBI:15377"/>
        <dbReference type="ChEBI" id="CHEBI:15378"/>
        <dbReference type="ChEBI" id="CHEBI:17790"/>
        <dbReference type="ChEBI" id="CHEBI:29973"/>
        <dbReference type="ChEBI" id="CHEBI:82795"/>
        <dbReference type="EC" id="3.1.1.61"/>
    </reaction>
</comment>
<dbReference type="PANTHER" id="PTHR42872">
    <property type="entry name" value="PROTEIN-GLUTAMATE METHYLESTERASE/PROTEIN-GLUTAMINE GLUTAMINASE"/>
    <property type="match status" value="1"/>
</dbReference>
<comment type="domain">
    <text evidence="3">Contains a C-terminal catalytic domain, and an N-terminal region which modulates catalytic activity.</text>
</comment>
<dbReference type="SUPFAM" id="SSF52172">
    <property type="entry name" value="CheY-like"/>
    <property type="match status" value="1"/>
</dbReference>
<protein>
    <recommendedName>
        <fullName evidence="3">Protein-glutamate methylesterase/protein-glutamine glutaminase</fullName>
        <ecNumber evidence="3">3.1.1.61</ecNumber>
        <ecNumber evidence="3">3.5.1.44</ecNumber>
    </recommendedName>
</protein>
<dbReference type="SMART" id="SM00448">
    <property type="entry name" value="REC"/>
    <property type="match status" value="1"/>
</dbReference>
<proteinExistence type="inferred from homology"/>
<evidence type="ECO:0000313" key="9">
    <source>
        <dbReference type="EMBL" id="MBM2617356.1"/>
    </source>
</evidence>
<evidence type="ECO:0000256" key="5">
    <source>
        <dbReference type="PROSITE-ProRule" id="PRU00169"/>
    </source>
</evidence>
<dbReference type="PROSITE" id="PS50122">
    <property type="entry name" value="CHEB"/>
    <property type="match status" value="1"/>
</dbReference>
<dbReference type="PROSITE" id="PS50110">
    <property type="entry name" value="RESPONSE_REGULATORY"/>
    <property type="match status" value="1"/>
</dbReference>
<dbReference type="SUPFAM" id="SSF52738">
    <property type="entry name" value="Methylesterase CheB, C-terminal domain"/>
    <property type="match status" value="1"/>
</dbReference>
<evidence type="ECO:0000259" key="7">
    <source>
        <dbReference type="PROSITE" id="PS50110"/>
    </source>
</evidence>
<keyword evidence="10" id="KW-1185">Reference proteome</keyword>
<keyword evidence="3 4" id="KW-0145">Chemotaxis</keyword>
<dbReference type="Pfam" id="PF00072">
    <property type="entry name" value="Response_reg"/>
    <property type="match status" value="1"/>
</dbReference>
<comment type="caution">
    <text evidence="9">The sequence shown here is derived from an EMBL/GenBank/DDBJ whole genome shotgun (WGS) entry which is preliminary data.</text>
</comment>
<comment type="PTM">
    <text evidence="3">Phosphorylated by CheA. Phosphorylation of the N-terminal regulatory domain activates the methylesterase activity.</text>
</comment>
<evidence type="ECO:0000259" key="8">
    <source>
        <dbReference type="PROSITE" id="PS50122"/>
    </source>
</evidence>
<dbReference type="EC" id="3.1.1.61" evidence="3"/>
<dbReference type="CDD" id="cd16432">
    <property type="entry name" value="CheB_Rec"/>
    <property type="match status" value="1"/>
</dbReference>
<feature type="active site" evidence="3 4">
    <location>
        <position position="345"/>
    </location>
</feature>
<keyword evidence="3" id="KW-0963">Cytoplasm</keyword>
<gene>
    <name evidence="3" type="primary">cheB</name>
    <name evidence="9" type="ORF">JIG36_17515</name>
</gene>
<dbReference type="HAMAP" id="MF_00099">
    <property type="entry name" value="CheB_chemtxs"/>
    <property type="match status" value="1"/>
</dbReference>
<keyword evidence="3 5" id="KW-0597">Phosphoprotein</keyword>
<feature type="modified residue" description="4-aspartylphosphate" evidence="3 5">
    <location>
        <position position="54"/>
    </location>
</feature>
<evidence type="ECO:0000256" key="3">
    <source>
        <dbReference type="HAMAP-Rule" id="MF_00099"/>
    </source>
</evidence>
<dbReference type="Proteomes" id="UP000632138">
    <property type="component" value="Unassembled WGS sequence"/>
</dbReference>
<comment type="subcellular location">
    <subcellularLocation>
        <location evidence="3">Cytoplasm</location>
    </subcellularLocation>
</comment>
<dbReference type="PANTHER" id="PTHR42872:SF3">
    <property type="entry name" value="PROTEIN-GLUTAMATE METHYLESTERASE_PROTEIN-GLUTAMINE GLUTAMINASE 1"/>
    <property type="match status" value="1"/>
</dbReference>
<feature type="active site" evidence="3 4">
    <location>
        <position position="222"/>
    </location>
</feature>
<dbReference type="Pfam" id="PF01339">
    <property type="entry name" value="CheB_methylest"/>
    <property type="match status" value="1"/>
</dbReference>
<dbReference type="NCBIfam" id="NF001965">
    <property type="entry name" value="PRK00742.1"/>
    <property type="match status" value="1"/>
</dbReference>
<comment type="similarity">
    <text evidence="3">Belongs to the CheB family.</text>
</comment>
<dbReference type="InterPro" id="IPR000673">
    <property type="entry name" value="Sig_transdc_resp-reg_Me-estase"/>
</dbReference>
<evidence type="ECO:0000313" key="10">
    <source>
        <dbReference type="Proteomes" id="UP000632138"/>
    </source>
</evidence>
<dbReference type="EC" id="3.5.1.44" evidence="3"/>
<accession>A0ABS2AC00</accession>
<evidence type="ECO:0000256" key="2">
    <source>
        <dbReference type="ARBA" id="ARBA00048267"/>
    </source>
</evidence>
<dbReference type="InterPro" id="IPR001789">
    <property type="entry name" value="Sig_transdc_resp-reg_receiver"/>
</dbReference>
<dbReference type="InterPro" id="IPR035909">
    <property type="entry name" value="CheB_C"/>
</dbReference>